<dbReference type="Pfam" id="PF00646">
    <property type="entry name" value="F-box"/>
    <property type="match status" value="1"/>
</dbReference>
<feature type="domain" description="F-box" evidence="1">
    <location>
        <begin position="82"/>
        <end position="116"/>
    </location>
</feature>
<evidence type="ECO:0000313" key="3">
    <source>
        <dbReference type="Proteomes" id="UP000008142"/>
    </source>
</evidence>
<reference evidence="3" key="1">
    <citation type="submission" date="2008-07" db="EMBL/GenBank/DDBJ databases">
        <title>Annotation of Ajellomyces capsulatus strain H88.</title>
        <authorList>
            <person name="Champion M."/>
            <person name="Cuomo C."/>
            <person name="Ma L.-J."/>
            <person name="Henn M.R."/>
            <person name="Sil A."/>
            <person name="Goldman B."/>
            <person name="Young S.K."/>
            <person name="Kodira C.D."/>
            <person name="Zeng Q."/>
            <person name="Koehrsen M."/>
            <person name="Alvarado L."/>
            <person name="Berlin A."/>
            <person name="Borenstein D."/>
            <person name="Chen Z."/>
            <person name="Engels R."/>
            <person name="Freedman E."/>
            <person name="Gellesch M."/>
            <person name="Goldberg J."/>
            <person name="Griggs A."/>
            <person name="Gujja S."/>
            <person name="Heiman D."/>
            <person name="Hepburn T."/>
            <person name="Howarth C."/>
            <person name="Jen D."/>
            <person name="Larson L."/>
            <person name="Lewis B."/>
            <person name="Mehta T."/>
            <person name="Park D."/>
            <person name="Pearson M."/>
            <person name="Roberts A."/>
            <person name="Saif S."/>
            <person name="Shea T."/>
            <person name="Shenoy N."/>
            <person name="Sisk P."/>
            <person name="Stolte C."/>
            <person name="Sykes S."/>
            <person name="Walk T."/>
            <person name="White J."/>
            <person name="Yandava C."/>
            <person name="Klein B."/>
            <person name="McEwen J.G."/>
            <person name="Puccia R."/>
            <person name="Goldman G.H."/>
            <person name="Felipe M.S."/>
            <person name="Nino-Vega G."/>
            <person name="San-Blas G."/>
            <person name="Taylor J."/>
            <person name="Mendoza L."/>
            <person name="Galagan J."/>
            <person name="Nusbaum C."/>
            <person name="Birren B."/>
        </authorList>
    </citation>
    <scope>NUCLEOTIDE SEQUENCE [LARGE SCALE GENOMIC DNA]</scope>
    <source>
        <strain evidence="3">H88</strain>
    </source>
</reference>
<proteinExistence type="predicted"/>
<dbReference type="OrthoDB" id="4176762at2759"/>
<dbReference type="InterPro" id="IPR001810">
    <property type="entry name" value="F-box_dom"/>
</dbReference>
<dbReference type="HOGENOM" id="CLU_672624_0_0_1"/>
<dbReference type="Proteomes" id="UP000008142">
    <property type="component" value="Unassembled WGS sequence"/>
</dbReference>
<dbReference type="SUPFAM" id="SSF81383">
    <property type="entry name" value="F-box domain"/>
    <property type="match status" value="1"/>
</dbReference>
<evidence type="ECO:0000313" key="2">
    <source>
        <dbReference type="EMBL" id="EGC48950.1"/>
    </source>
</evidence>
<sequence length="475" mass="55484">MVKPNRPPPKEENPPGKLTFPQLRSKIFRCFQVKFPKSDDRCTHGPQLTCSQCKYSPFDGGKYCPKMYQHYITPGEVENSKKSTLHRLPPEIILLIVQHLKPFELECLRYVCRLFYHNYPTTRLLTTQGKFELQCLLERDPGLKKMACRMCWSKRHDKSMFYPLDWDQNPHYRKCKRYRRGLLQFCPYQSASFDDVVHLSKSSNRAYQFPKCSHDAFDMALALQERPCLFQDETWTIVRWGKCKVLTTTTLVAIYPSAKIPSMADAERAFLALDIPLCPHLHLGDPCVIKQYRPDLVTSHKVGPIHQFNTVQNCCCLHCRGFKCRFCDSRFRFRVHVKKEPLTSTCIGVLIMRNLGKLKDPNDPCWLRQLSVTKLPEFRTQWSDRIVAMYLNSTLGIPQGDVETTMLSRVLENKANSVLKERDGWTTAPLGNLPVGIRNLHKPLWKPPLSRQDKKFWHWEGYDSNRYLADKEFFV</sequence>
<name>F0USS3_AJEC8</name>
<dbReference type="OMA" id="CDSRFRF"/>
<dbReference type="PROSITE" id="PS50181">
    <property type="entry name" value="FBOX"/>
    <property type="match status" value="1"/>
</dbReference>
<dbReference type="InterPro" id="IPR036047">
    <property type="entry name" value="F-box-like_dom_sf"/>
</dbReference>
<dbReference type="EMBL" id="DS990642">
    <property type="protein sequence ID" value="EGC48950.1"/>
    <property type="molecule type" value="Genomic_DNA"/>
</dbReference>
<dbReference type="AlphaFoldDB" id="F0USS3"/>
<gene>
    <name evidence="2" type="ORF">HCEG_08165</name>
</gene>
<protein>
    <submittedName>
        <fullName evidence="2">Predicted protein</fullName>
    </submittedName>
</protein>
<evidence type="ECO:0000259" key="1">
    <source>
        <dbReference type="PROSITE" id="PS50181"/>
    </source>
</evidence>
<organism evidence="3">
    <name type="scientific">Ajellomyces capsulatus (strain H88)</name>
    <name type="common">Darling's disease fungus</name>
    <name type="synonym">Histoplasma capsulatum</name>
    <dbReference type="NCBI Taxonomy" id="544711"/>
    <lineage>
        <taxon>Eukaryota</taxon>
        <taxon>Fungi</taxon>
        <taxon>Dikarya</taxon>
        <taxon>Ascomycota</taxon>
        <taxon>Pezizomycotina</taxon>
        <taxon>Eurotiomycetes</taxon>
        <taxon>Eurotiomycetidae</taxon>
        <taxon>Onygenales</taxon>
        <taxon>Ajellomycetaceae</taxon>
        <taxon>Histoplasma</taxon>
    </lineage>
</organism>
<accession>F0USS3</accession>